<name>A0A182S2L3_ANOFN</name>
<dbReference type="EnsemblMetazoa" id="AFUN014684-RA">
    <property type="protein sequence ID" value="AFUN014684-PA"/>
    <property type="gene ID" value="AFUN014684"/>
</dbReference>
<reference evidence="1" key="1">
    <citation type="submission" date="2020-05" db="UniProtKB">
        <authorList>
            <consortium name="EnsemblMetazoa"/>
        </authorList>
    </citation>
    <scope>IDENTIFICATION</scope>
    <source>
        <strain evidence="1">FUMOZ</strain>
    </source>
</reference>
<accession>A0A182S2L3</accession>
<dbReference type="VEuPathDB" id="VectorBase:AFUN014684"/>
<dbReference type="AlphaFoldDB" id="A0A182S2L3"/>
<protein>
    <submittedName>
        <fullName evidence="1">Uncharacterized protein</fullName>
    </submittedName>
</protein>
<evidence type="ECO:0000313" key="1">
    <source>
        <dbReference type="EnsemblMetazoa" id="AFUN014684-PA"/>
    </source>
</evidence>
<sequence>MAWPVVVKDLMMMMRCDLGGLLEIILNIWCCIFQKAAIQLLSEQRIDHGGGGGEKSNIAGLCLL</sequence>
<organism evidence="1">
    <name type="scientific">Anopheles funestus</name>
    <name type="common">African malaria mosquito</name>
    <dbReference type="NCBI Taxonomy" id="62324"/>
    <lineage>
        <taxon>Eukaryota</taxon>
        <taxon>Metazoa</taxon>
        <taxon>Ecdysozoa</taxon>
        <taxon>Arthropoda</taxon>
        <taxon>Hexapoda</taxon>
        <taxon>Insecta</taxon>
        <taxon>Pterygota</taxon>
        <taxon>Neoptera</taxon>
        <taxon>Endopterygota</taxon>
        <taxon>Diptera</taxon>
        <taxon>Nematocera</taxon>
        <taxon>Culicoidea</taxon>
        <taxon>Culicidae</taxon>
        <taxon>Anophelinae</taxon>
        <taxon>Anopheles</taxon>
    </lineage>
</organism>
<proteinExistence type="predicted"/>